<evidence type="ECO:0000313" key="3">
    <source>
        <dbReference type="Proteomes" id="UP000531561"/>
    </source>
</evidence>
<organism evidence="2 3">
    <name type="scientific">Botrytis fragariae</name>
    <dbReference type="NCBI Taxonomy" id="1964551"/>
    <lineage>
        <taxon>Eukaryota</taxon>
        <taxon>Fungi</taxon>
        <taxon>Dikarya</taxon>
        <taxon>Ascomycota</taxon>
        <taxon>Pezizomycotina</taxon>
        <taxon>Leotiomycetes</taxon>
        <taxon>Helotiales</taxon>
        <taxon>Sclerotiniaceae</taxon>
        <taxon>Botrytis</taxon>
    </lineage>
</organism>
<dbReference type="GeneID" id="59265895"/>
<dbReference type="EMBL" id="JABFCT010000019">
    <property type="protein sequence ID" value="KAF5868912.1"/>
    <property type="molecule type" value="Genomic_DNA"/>
</dbReference>
<feature type="compositionally biased region" description="Polar residues" evidence="1">
    <location>
        <begin position="55"/>
        <end position="68"/>
    </location>
</feature>
<comment type="caution">
    <text evidence="2">The sequence shown here is derived from an EMBL/GenBank/DDBJ whole genome shotgun (WGS) entry which is preliminary data.</text>
</comment>
<feature type="region of interest" description="Disordered" evidence="1">
    <location>
        <begin position="1"/>
        <end position="68"/>
    </location>
</feature>
<dbReference type="OrthoDB" id="10490939at2759"/>
<keyword evidence="3" id="KW-1185">Reference proteome</keyword>
<evidence type="ECO:0000313" key="2">
    <source>
        <dbReference type="EMBL" id="KAF5868912.1"/>
    </source>
</evidence>
<name>A0A8H6AJQ3_9HELO</name>
<protein>
    <submittedName>
        <fullName evidence="2">Uncharacterized protein</fullName>
    </submittedName>
</protein>
<proteinExistence type="predicted"/>
<dbReference type="Proteomes" id="UP000531561">
    <property type="component" value="Unassembled WGS sequence"/>
</dbReference>
<dbReference type="RefSeq" id="XP_037187861.1">
    <property type="nucleotide sequence ID" value="XM_037342203.1"/>
</dbReference>
<feature type="compositionally biased region" description="Basic residues" evidence="1">
    <location>
        <begin position="1"/>
        <end position="31"/>
    </location>
</feature>
<gene>
    <name evidence="2" type="ORF">Bfra_011877</name>
</gene>
<dbReference type="AlphaFoldDB" id="A0A8H6AJQ3"/>
<sequence>MEKKKKEKKEKKKKKKKKKRKGKKEKKRKEKNKLATLDTSALTKTEGVDLAPRRQSPNIQTSKRSPKF</sequence>
<evidence type="ECO:0000256" key="1">
    <source>
        <dbReference type="SAM" id="MobiDB-lite"/>
    </source>
</evidence>
<reference evidence="2 3" key="1">
    <citation type="journal article" date="2020" name="Phytopathology">
        <title>A high-quality genome resource of Botrytis fragariae, a new and rapidly spreading fungal pathogen causing strawberry gray mold in the U.S.A.</title>
        <authorList>
            <person name="Wu Y."/>
            <person name="Saski C.A."/>
            <person name="Schnabel G."/>
            <person name="Xiao S."/>
            <person name="Hu M."/>
        </authorList>
    </citation>
    <scope>NUCLEOTIDE SEQUENCE [LARGE SCALE GENOMIC DNA]</scope>
    <source>
        <strain evidence="2 3">BVB16</strain>
    </source>
</reference>
<accession>A0A8H6AJQ3</accession>